<dbReference type="RefSeq" id="WP_119779124.1">
    <property type="nucleotide sequence ID" value="NZ_QYUK01000011.1"/>
</dbReference>
<evidence type="ECO:0000313" key="2">
    <source>
        <dbReference type="Proteomes" id="UP000284605"/>
    </source>
</evidence>
<organism evidence="1 2">
    <name type="scientific">Oleomonas cavernae</name>
    <dbReference type="NCBI Taxonomy" id="2320859"/>
    <lineage>
        <taxon>Bacteria</taxon>
        <taxon>Pseudomonadati</taxon>
        <taxon>Pseudomonadota</taxon>
        <taxon>Alphaproteobacteria</taxon>
        <taxon>Acetobacterales</taxon>
        <taxon>Acetobacteraceae</taxon>
        <taxon>Oleomonas</taxon>
    </lineage>
</organism>
<gene>
    <name evidence="1" type="ORF">D3874_16960</name>
</gene>
<dbReference type="EMBL" id="QYUK01000011">
    <property type="protein sequence ID" value="RJF88489.1"/>
    <property type="molecule type" value="Genomic_DNA"/>
</dbReference>
<protein>
    <recommendedName>
        <fullName evidence="3">CHAP domain-containing protein</fullName>
    </recommendedName>
</protein>
<dbReference type="OrthoDB" id="7281604at2"/>
<keyword evidence="2" id="KW-1185">Reference proteome</keyword>
<evidence type="ECO:0008006" key="3">
    <source>
        <dbReference type="Google" id="ProtNLM"/>
    </source>
</evidence>
<reference evidence="1 2" key="1">
    <citation type="submission" date="2018-09" db="EMBL/GenBank/DDBJ databases">
        <authorList>
            <person name="Zhu H."/>
        </authorList>
    </citation>
    <scope>NUCLEOTIDE SEQUENCE [LARGE SCALE GENOMIC DNA]</scope>
    <source>
        <strain evidence="1 2">K1W22B-8</strain>
    </source>
</reference>
<comment type="caution">
    <text evidence="1">The sequence shown here is derived from an EMBL/GenBank/DDBJ whole genome shotgun (WGS) entry which is preliminary data.</text>
</comment>
<accession>A0A418WEY6</accession>
<evidence type="ECO:0000313" key="1">
    <source>
        <dbReference type="EMBL" id="RJF88489.1"/>
    </source>
</evidence>
<dbReference type="Proteomes" id="UP000284605">
    <property type="component" value="Unassembled WGS sequence"/>
</dbReference>
<name>A0A418WEY6_9PROT</name>
<proteinExistence type="predicted"/>
<sequence>MSGPLSEQALRNRARSLIRSVVPFGPGEPGYHEVCKFPEIGTGASSSLCHWLLYRLGAVNPHIVNWTDPSRGLAFVPGANIRRIYHQGRRPFWSCNSLGTNALLCGVRPRTGDIVVLNQPGGSRRRSHIFVFLDETHHGNHIEWTTAESSHEGGLDAKIRKRALHLPLGADFHRDADVTIGDSGDAAPTPTDRVVTGWLPLTLLDYRSPP</sequence>
<dbReference type="AlphaFoldDB" id="A0A418WEY6"/>